<keyword evidence="8 9" id="KW-0472">Membrane</keyword>
<feature type="transmembrane region" description="Helical" evidence="9">
    <location>
        <begin position="12"/>
        <end position="32"/>
    </location>
</feature>
<dbReference type="NCBIfam" id="TIGR02532">
    <property type="entry name" value="IV_pilin_GFxxxE"/>
    <property type="match status" value="1"/>
</dbReference>
<evidence type="ECO:0000313" key="12">
    <source>
        <dbReference type="Proteomes" id="UP001595640"/>
    </source>
</evidence>
<organism evidence="11 12">
    <name type="scientific">Modicisalibacter luteus</name>
    <dbReference type="NCBI Taxonomy" id="453962"/>
    <lineage>
        <taxon>Bacteria</taxon>
        <taxon>Pseudomonadati</taxon>
        <taxon>Pseudomonadota</taxon>
        <taxon>Gammaproteobacteria</taxon>
        <taxon>Oceanospirillales</taxon>
        <taxon>Halomonadaceae</taxon>
        <taxon>Modicisalibacter</taxon>
    </lineage>
</organism>
<evidence type="ECO:0000256" key="8">
    <source>
        <dbReference type="ARBA" id="ARBA00023136"/>
    </source>
</evidence>
<evidence type="ECO:0000256" key="9">
    <source>
        <dbReference type="SAM" id="Phobius"/>
    </source>
</evidence>
<dbReference type="PROSITE" id="PS00409">
    <property type="entry name" value="PROKAR_NTER_METHYL"/>
    <property type="match status" value="1"/>
</dbReference>
<keyword evidence="5" id="KW-0997">Cell inner membrane</keyword>
<dbReference type="Proteomes" id="UP001595640">
    <property type="component" value="Unassembled WGS sequence"/>
</dbReference>
<evidence type="ECO:0000256" key="4">
    <source>
        <dbReference type="ARBA" id="ARBA00022481"/>
    </source>
</evidence>
<keyword evidence="12" id="KW-1185">Reference proteome</keyword>
<feature type="domain" description="Type II secretion system protein GspI C-terminal" evidence="10">
    <location>
        <begin position="55"/>
        <end position="124"/>
    </location>
</feature>
<dbReference type="PANTHER" id="PTHR38779">
    <property type="entry name" value="TYPE II SECRETION SYSTEM PROTEIN I-RELATED"/>
    <property type="match status" value="1"/>
</dbReference>
<dbReference type="Pfam" id="PF02501">
    <property type="entry name" value="T2SSI"/>
    <property type="match status" value="1"/>
</dbReference>
<keyword evidence="6 9" id="KW-0812">Transmembrane</keyword>
<gene>
    <name evidence="11" type="ORF">ACFOEI_01210</name>
</gene>
<comment type="caution">
    <text evidence="11">The sequence shown here is derived from an EMBL/GenBank/DDBJ whole genome shotgun (WGS) entry which is preliminary data.</text>
</comment>
<evidence type="ECO:0000256" key="5">
    <source>
        <dbReference type="ARBA" id="ARBA00022519"/>
    </source>
</evidence>
<accession>A0ABV7LW85</accession>
<dbReference type="InterPro" id="IPR003413">
    <property type="entry name" value="T2SS_GspI_C"/>
</dbReference>
<reference evidence="12" key="1">
    <citation type="journal article" date="2019" name="Int. J. Syst. Evol. Microbiol.">
        <title>The Global Catalogue of Microorganisms (GCM) 10K type strain sequencing project: providing services to taxonomists for standard genome sequencing and annotation.</title>
        <authorList>
            <consortium name="The Broad Institute Genomics Platform"/>
            <consortium name="The Broad Institute Genome Sequencing Center for Infectious Disease"/>
            <person name="Wu L."/>
            <person name="Ma J."/>
        </authorList>
    </citation>
    <scope>NUCLEOTIDE SEQUENCE [LARGE SCALE GENOMIC DNA]</scope>
    <source>
        <strain evidence="12">KCTC 12847</strain>
    </source>
</reference>
<dbReference type="InterPro" id="IPR010052">
    <property type="entry name" value="T2SS_protein-GspI"/>
</dbReference>
<comment type="similarity">
    <text evidence="2">Belongs to the GSP I family.</text>
</comment>
<evidence type="ECO:0000256" key="3">
    <source>
        <dbReference type="ARBA" id="ARBA00022475"/>
    </source>
</evidence>
<dbReference type="Pfam" id="PF07963">
    <property type="entry name" value="N_methyl"/>
    <property type="match status" value="1"/>
</dbReference>
<dbReference type="RefSeq" id="WP_019019634.1">
    <property type="nucleotide sequence ID" value="NZ_BMXD01000008.1"/>
</dbReference>
<keyword evidence="3" id="KW-1003">Cell membrane</keyword>
<proteinExistence type="inferred from homology"/>
<dbReference type="PANTHER" id="PTHR38779:SF2">
    <property type="entry name" value="TYPE II SECRETION SYSTEM PROTEIN I-RELATED"/>
    <property type="match status" value="1"/>
</dbReference>
<comment type="subcellular location">
    <subcellularLocation>
        <location evidence="1">Cell inner membrane</location>
        <topology evidence="1">Single-pass membrane protein</topology>
    </subcellularLocation>
</comment>
<dbReference type="SUPFAM" id="SSF54523">
    <property type="entry name" value="Pili subunits"/>
    <property type="match status" value="1"/>
</dbReference>
<keyword evidence="7 9" id="KW-1133">Transmembrane helix</keyword>
<evidence type="ECO:0000256" key="6">
    <source>
        <dbReference type="ARBA" id="ARBA00022692"/>
    </source>
</evidence>
<dbReference type="InterPro" id="IPR012902">
    <property type="entry name" value="N_methyl_site"/>
</dbReference>
<evidence type="ECO:0000256" key="1">
    <source>
        <dbReference type="ARBA" id="ARBA00004377"/>
    </source>
</evidence>
<evidence type="ECO:0000256" key="7">
    <source>
        <dbReference type="ARBA" id="ARBA00022989"/>
    </source>
</evidence>
<evidence type="ECO:0000256" key="2">
    <source>
        <dbReference type="ARBA" id="ARBA00008358"/>
    </source>
</evidence>
<evidence type="ECO:0000259" key="10">
    <source>
        <dbReference type="Pfam" id="PF02501"/>
    </source>
</evidence>
<protein>
    <submittedName>
        <fullName evidence="11">Type II secretion system protein</fullName>
    </submittedName>
</protein>
<evidence type="ECO:0000313" key="11">
    <source>
        <dbReference type="EMBL" id="MFC3290684.1"/>
    </source>
</evidence>
<dbReference type="EMBL" id="JBHRUH010000003">
    <property type="protein sequence ID" value="MFC3290684.1"/>
    <property type="molecule type" value="Genomic_DNA"/>
</dbReference>
<keyword evidence="4" id="KW-0488">Methylation</keyword>
<name>A0ABV7LW85_9GAMM</name>
<sequence length="126" mass="14335">MTRSFTKRSGSGFTLLEVMIALFILAILAVAVSQGVHQRTRASLAETQRVPLILCARALGTEFTLTRYWPSTGRHEGEFYQAGQPCYWQLDVDSTPVRNMRRGTLSLFDEADREHADFRFTLFFSP</sequence>
<dbReference type="Gene3D" id="3.30.1300.30">
    <property type="entry name" value="GSPII I/J protein-like"/>
    <property type="match status" value="1"/>
</dbReference>
<dbReference type="InterPro" id="IPR045584">
    <property type="entry name" value="Pilin-like"/>
</dbReference>